<dbReference type="PANTHER" id="PTHR44051:SF8">
    <property type="entry name" value="GLUTATHIONE S-TRANSFERASE GSTA"/>
    <property type="match status" value="1"/>
</dbReference>
<dbReference type="Gene3D" id="1.20.1050.10">
    <property type="match status" value="1"/>
</dbReference>
<dbReference type="PROSITE" id="PS50404">
    <property type="entry name" value="GST_NTER"/>
    <property type="match status" value="1"/>
</dbReference>
<name>A0A545UH99_9GAMM</name>
<dbReference type="Gene3D" id="3.40.30.10">
    <property type="entry name" value="Glutaredoxin"/>
    <property type="match status" value="1"/>
</dbReference>
<gene>
    <name evidence="3" type="ORF">FLL46_04720</name>
</gene>
<dbReference type="InterPro" id="IPR004046">
    <property type="entry name" value="GST_C"/>
</dbReference>
<dbReference type="InterPro" id="IPR010987">
    <property type="entry name" value="Glutathione-S-Trfase_C-like"/>
</dbReference>
<keyword evidence="3" id="KW-0808">Transferase</keyword>
<dbReference type="SFLD" id="SFLDS00019">
    <property type="entry name" value="Glutathione_Transferase_(cytos"/>
    <property type="match status" value="1"/>
</dbReference>
<comment type="caution">
    <text evidence="3">The sequence shown here is derived from an EMBL/GenBank/DDBJ whole genome shotgun (WGS) entry which is preliminary data.</text>
</comment>
<dbReference type="SFLD" id="SFLDG00358">
    <property type="entry name" value="Main_(cytGST)"/>
    <property type="match status" value="1"/>
</dbReference>
<protein>
    <submittedName>
        <fullName evidence="3">Glutathione S-transferase family protein</fullName>
    </submittedName>
</protein>
<dbReference type="RefSeq" id="WP_142892325.1">
    <property type="nucleotide sequence ID" value="NZ_ML660161.1"/>
</dbReference>
<dbReference type="InterPro" id="IPR004045">
    <property type="entry name" value="Glutathione_S-Trfase_N"/>
</dbReference>
<dbReference type="OrthoDB" id="5740960at2"/>
<dbReference type="PANTHER" id="PTHR44051">
    <property type="entry name" value="GLUTATHIONE S-TRANSFERASE-RELATED"/>
    <property type="match status" value="1"/>
</dbReference>
<proteinExistence type="predicted"/>
<dbReference type="SUPFAM" id="SSF47616">
    <property type="entry name" value="GST C-terminal domain-like"/>
    <property type="match status" value="1"/>
</dbReference>
<reference evidence="3 4" key="1">
    <citation type="submission" date="2019-07" db="EMBL/GenBank/DDBJ databases">
        <title>Draft genome for Aliikangiella sp. M105.</title>
        <authorList>
            <person name="Wang G."/>
        </authorList>
    </citation>
    <scope>NUCLEOTIDE SEQUENCE [LARGE SCALE GENOMIC DNA]</scope>
    <source>
        <strain evidence="3 4">M105</strain>
    </source>
</reference>
<sequence>MYTLYFSPGTCALATHAILNELGQTVKIVDRANAENFEKLNPVGAVPVLKDGDLVLTEGAAILLHLLDKHPNPLLPKEGIDRSTALSDMLFANATMHPAYGRLFFVSQLNIDSKTKQTVLEAAAGAINALWQVVEARLQTQSFLGGETPSPADFLLAVYSSWGGAFPVDIKIGPQGRQMIEAIQSRPGYQLALNEQQSKAAA</sequence>
<evidence type="ECO:0000313" key="4">
    <source>
        <dbReference type="Proteomes" id="UP000315439"/>
    </source>
</evidence>
<keyword evidence="4" id="KW-1185">Reference proteome</keyword>
<feature type="domain" description="GST C-terminal" evidence="2">
    <location>
        <begin position="78"/>
        <end position="202"/>
    </location>
</feature>
<accession>A0A545UH99</accession>
<dbReference type="InterPro" id="IPR040079">
    <property type="entry name" value="Glutathione_S-Trfase"/>
</dbReference>
<dbReference type="CDD" id="cd03057">
    <property type="entry name" value="GST_N_Beta"/>
    <property type="match status" value="1"/>
</dbReference>
<dbReference type="EMBL" id="VIKS01000003">
    <property type="protein sequence ID" value="TQV88840.1"/>
    <property type="molecule type" value="Genomic_DNA"/>
</dbReference>
<evidence type="ECO:0000313" key="3">
    <source>
        <dbReference type="EMBL" id="TQV88840.1"/>
    </source>
</evidence>
<dbReference type="SUPFAM" id="SSF52833">
    <property type="entry name" value="Thioredoxin-like"/>
    <property type="match status" value="1"/>
</dbReference>
<dbReference type="Proteomes" id="UP000315439">
    <property type="component" value="Unassembled WGS sequence"/>
</dbReference>
<dbReference type="GO" id="GO:0016740">
    <property type="term" value="F:transferase activity"/>
    <property type="evidence" value="ECO:0007669"/>
    <property type="project" value="UniProtKB-KW"/>
</dbReference>
<organism evidence="3 4">
    <name type="scientific">Aliikangiella coralliicola</name>
    <dbReference type="NCBI Taxonomy" id="2592383"/>
    <lineage>
        <taxon>Bacteria</taxon>
        <taxon>Pseudomonadati</taxon>
        <taxon>Pseudomonadota</taxon>
        <taxon>Gammaproteobacteria</taxon>
        <taxon>Oceanospirillales</taxon>
        <taxon>Pleioneaceae</taxon>
        <taxon>Aliikangiella</taxon>
    </lineage>
</organism>
<evidence type="ECO:0000259" key="2">
    <source>
        <dbReference type="PROSITE" id="PS50405"/>
    </source>
</evidence>
<dbReference type="Pfam" id="PF00043">
    <property type="entry name" value="GST_C"/>
    <property type="match status" value="1"/>
</dbReference>
<dbReference type="AlphaFoldDB" id="A0A545UH99"/>
<evidence type="ECO:0000259" key="1">
    <source>
        <dbReference type="PROSITE" id="PS50404"/>
    </source>
</evidence>
<dbReference type="InterPro" id="IPR036249">
    <property type="entry name" value="Thioredoxin-like_sf"/>
</dbReference>
<dbReference type="PROSITE" id="PS50405">
    <property type="entry name" value="GST_CTER"/>
    <property type="match status" value="1"/>
</dbReference>
<dbReference type="Pfam" id="PF13417">
    <property type="entry name" value="GST_N_3"/>
    <property type="match status" value="1"/>
</dbReference>
<feature type="domain" description="GST N-terminal" evidence="1">
    <location>
        <begin position="1"/>
        <end position="74"/>
    </location>
</feature>
<dbReference type="InterPro" id="IPR036282">
    <property type="entry name" value="Glutathione-S-Trfase_C_sf"/>
</dbReference>